<feature type="region of interest" description="Disordered" evidence="21">
    <location>
        <begin position="1024"/>
        <end position="1101"/>
    </location>
</feature>
<proteinExistence type="inferred from homology"/>
<comment type="catalytic activity">
    <reaction evidence="18">
        <text>L-threonyl-[protein] + ATP = O-phospho-L-threonyl-[protein] + ADP + H(+)</text>
        <dbReference type="Rhea" id="RHEA:46608"/>
        <dbReference type="Rhea" id="RHEA-COMP:11060"/>
        <dbReference type="Rhea" id="RHEA-COMP:11605"/>
        <dbReference type="ChEBI" id="CHEBI:15378"/>
        <dbReference type="ChEBI" id="CHEBI:30013"/>
        <dbReference type="ChEBI" id="CHEBI:30616"/>
        <dbReference type="ChEBI" id="CHEBI:61977"/>
        <dbReference type="ChEBI" id="CHEBI:456216"/>
        <dbReference type="EC" id="2.7.11.1"/>
    </reaction>
</comment>
<feature type="compositionally biased region" description="Polar residues" evidence="21">
    <location>
        <begin position="689"/>
        <end position="707"/>
    </location>
</feature>
<evidence type="ECO:0000256" key="5">
    <source>
        <dbReference type="ARBA" id="ARBA00022527"/>
    </source>
</evidence>
<dbReference type="PANTHER" id="PTHR48006">
    <property type="entry name" value="LEUCINE-RICH REPEAT-CONTAINING PROTEIN DDB_G0281931-RELATED"/>
    <property type="match status" value="1"/>
</dbReference>
<evidence type="ECO:0000256" key="22">
    <source>
        <dbReference type="SAM" id="Phobius"/>
    </source>
</evidence>
<feature type="chain" id="PRO_5013095787" description="non-specific serine/threonine protein kinase" evidence="23">
    <location>
        <begin position="22"/>
        <end position="1123"/>
    </location>
</feature>
<keyword evidence="6" id="KW-0433">Leucine-rich repeat</keyword>
<dbReference type="GO" id="GO:0016020">
    <property type="term" value="C:membrane"/>
    <property type="evidence" value="ECO:0000318"/>
    <property type="project" value="GO_Central"/>
</dbReference>
<gene>
    <name evidence="25" type="ORF">KFL_000040060</name>
</gene>
<dbReference type="InterPro" id="IPR011009">
    <property type="entry name" value="Kinase-like_dom_sf"/>
</dbReference>
<feature type="domain" description="Protein kinase" evidence="24">
    <location>
        <begin position="738"/>
        <end position="1018"/>
    </location>
</feature>
<dbReference type="PROSITE" id="PS00107">
    <property type="entry name" value="PROTEIN_KINASE_ATP"/>
    <property type="match status" value="1"/>
</dbReference>
<keyword evidence="13 20" id="KW-0067">ATP-binding</keyword>
<evidence type="ECO:0000256" key="9">
    <source>
        <dbReference type="ARBA" id="ARBA00022729"/>
    </source>
</evidence>
<dbReference type="InterPro" id="IPR001611">
    <property type="entry name" value="Leu-rich_rpt"/>
</dbReference>
<protein>
    <recommendedName>
        <fullName evidence="3">non-specific serine/threonine protein kinase</fullName>
        <ecNumber evidence="3">2.7.11.1</ecNumber>
    </recommendedName>
</protein>
<dbReference type="AlphaFoldDB" id="A0A1Y1HH93"/>
<evidence type="ECO:0000256" key="7">
    <source>
        <dbReference type="ARBA" id="ARBA00022679"/>
    </source>
</evidence>
<keyword evidence="16" id="KW-1015">Disulfide bond</keyword>
<feature type="binding site" evidence="20">
    <location>
        <position position="766"/>
    </location>
    <ligand>
        <name>ATP</name>
        <dbReference type="ChEBI" id="CHEBI:30616"/>
    </ligand>
</feature>
<dbReference type="Gene3D" id="3.80.10.10">
    <property type="entry name" value="Ribonuclease Inhibitor"/>
    <property type="match status" value="3"/>
</dbReference>
<dbReference type="FunFam" id="3.80.10.10:FF:000400">
    <property type="entry name" value="Nuclear pore complex protein NUP107"/>
    <property type="match status" value="1"/>
</dbReference>
<evidence type="ECO:0000256" key="15">
    <source>
        <dbReference type="ARBA" id="ARBA00023136"/>
    </source>
</evidence>
<dbReference type="STRING" id="105231.A0A1Y1HH93"/>
<dbReference type="InterPro" id="IPR008271">
    <property type="entry name" value="Ser/Thr_kinase_AS"/>
</dbReference>
<evidence type="ECO:0000256" key="4">
    <source>
        <dbReference type="ARBA" id="ARBA00022475"/>
    </source>
</evidence>
<keyword evidence="11 20" id="KW-0547">Nucleotide-binding</keyword>
<dbReference type="InterPro" id="IPR000719">
    <property type="entry name" value="Prot_kinase_dom"/>
</dbReference>
<accession>A0A1Y1HH93</accession>
<dbReference type="EMBL" id="DF236953">
    <property type="protein sequence ID" value="GAQ77805.1"/>
    <property type="molecule type" value="Genomic_DNA"/>
</dbReference>
<keyword evidence="5" id="KW-0723">Serine/threonine-protein kinase</keyword>
<dbReference type="Pfam" id="PF00069">
    <property type="entry name" value="Pkinase"/>
    <property type="match status" value="1"/>
</dbReference>
<evidence type="ECO:0000256" key="13">
    <source>
        <dbReference type="ARBA" id="ARBA00022840"/>
    </source>
</evidence>
<keyword evidence="17" id="KW-0675">Receptor</keyword>
<evidence type="ECO:0000256" key="17">
    <source>
        <dbReference type="ARBA" id="ARBA00023170"/>
    </source>
</evidence>
<evidence type="ECO:0000256" key="8">
    <source>
        <dbReference type="ARBA" id="ARBA00022692"/>
    </source>
</evidence>
<evidence type="ECO:0000256" key="3">
    <source>
        <dbReference type="ARBA" id="ARBA00012513"/>
    </source>
</evidence>
<dbReference type="InterPro" id="IPR051824">
    <property type="entry name" value="LRR_Rcpt-Like_S/T_Kinase"/>
</dbReference>
<comment type="similarity">
    <text evidence="2">Belongs to the protein kinase superfamily. Ser/Thr protein kinase family.</text>
</comment>
<dbReference type="InterPro" id="IPR032675">
    <property type="entry name" value="LRR_dom_sf"/>
</dbReference>
<evidence type="ECO:0000256" key="10">
    <source>
        <dbReference type="ARBA" id="ARBA00022737"/>
    </source>
</evidence>
<dbReference type="Pfam" id="PF13855">
    <property type="entry name" value="LRR_8"/>
    <property type="match status" value="1"/>
</dbReference>
<evidence type="ECO:0000256" key="14">
    <source>
        <dbReference type="ARBA" id="ARBA00022989"/>
    </source>
</evidence>
<evidence type="ECO:0000256" key="18">
    <source>
        <dbReference type="ARBA" id="ARBA00047899"/>
    </source>
</evidence>
<dbReference type="SUPFAM" id="SSF52058">
    <property type="entry name" value="L domain-like"/>
    <property type="match status" value="1"/>
</dbReference>
<dbReference type="OrthoDB" id="2020077at2759"/>
<evidence type="ECO:0000256" key="20">
    <source>
        <dbReference type="PROSITE-ProRule" id="PRU10141"/>
    </source>
</evidence>
<keyword evidence="12 25" id="KW-0418">Kinase</keyword>
<keyword evidence="9 23" id="KW-0732">Signal</keyword>
<reference evidence="25 26" key="1">
    <citation type="journal article" date="2014" name="Nat. Commun.">
        <title>Klebsormidium flaccidum genome reveals primary factors for plant terrestrial adaptation.</title>
        <authorList>
            <person name="Hori K."/>
            <person name="Maruyama F."/>
            <person name="Fujisawa T."/>
            <person name="Togashi T."/>
            <person name="Yamamoto N."/>
            <person name="Seo M."/>
            <person name="Sato S."/>
            <person name="Yamada T."/>
            <person name="Mori H."/>
            <person name="Tajima N."/>
            <person name="Moriyama T."/>
            <person name="Ikeuchi M."/>
            <person name="Watanabe M."/>
            <person name="Wada H."/>
            <person name="Kobayashi K."/>
            <person name="Saito M."/>
            <person name="Masuda T."/>
            <person name="Sasaki-Sekimoto Y."/>
            <person name="Mashiguchi K."/>
            <person name="Awai K."/>
            <person name="Shimojima M."/>
            <person name="Masuda S."/>
            <person name="Iwai M."/>
            <person name="Nobusawa T."/>
            <person name="Narise T."/>
            <person name="Kondo S."/>
            <person name="Saito H."/>
            <person name="Sato R."/>
            <person name="Murakawa M."/>
            <person name="Ihara Y."/>
            <person name="Oshima-Yamada Y."/>
            <person name="Ohtaka K."/>
            <person name="Satoh M."/>
            <person name="Sonobe K."/>
            <person name="Ishii M."/>
            <person name="Ohtani R."/>
            <person name="Kanamori-Sato M."/>
            <person name="Honoki R."/>
            <person name="Miyazaki D."/>
            <person name="Mochizuki H."/>
            <person name="Umetsu J."/>
            <person name="Higashi K."/>
            <person name="Shibata D."/>
            <person name="Kamiya Y."/>
            <person name="Sato N."/>
            <person name="Nakamura Y."/>
            <person name="Tabata S."/>
            <person name="Ida S."/>
            <person name="Kurokawa K."/>
            <person name="Ohta H."/>
        </authorList>
    </citation>
    <scope>NUCLEOTIDE SEQUENCE [LARGE SCALE GENOMIC DNA]</scope>
    <source>
        <strain evidence="25 26">NIES-2285</strain>
    </source>
</reference>
<dbReference type="InterPro" id="IPR013210">
    <property type="entry name" value="LRR_N_plant-typ"/>
</dbReference>
<dbReference type="SUPFAM" id="SSF56112">
    <property type="entry name" value="Protein kinase-like (PK-like)"/>
    <property type="match status" value="1"/>
</dbReference>
<evidence type="ECO:0000256" key="1">
    <source>
        <dbReference type="ARBA" id="ARBA00004162"/>
    </source>
</evidence>
<feature type="region of interest" description="Disordered" evidence="21">
    <location>
        <begin position="677"/>
        <end position="712"/>
    </location>
</feature>
<dbReference type="PROSITE" id="PS00108">
    <property type="entry name" value="PROTEIN_KINASE_ST"/>
    <property type="match status" value="1"/>
</dbReference>
<dbReference type="Pfam" id="PF08263">
    <property type="entry name" value="LRRNT_2"/>
    <property type="match status" value="1"/>
</dbReference>
<evidence type="ECO:0000256" key="2">
    <source>
        <dbReference type="ARBA" id="ARBA00008684"/>
    </source>
</evidence>
<evidence type="ECO:0000256" key="21">
    <source>
        <dbReference type="SAM" id="MobiDB-lite"/>
    </source>
</evidence>
<comment type="catalytic activity">
    <reaction evidence="19">
        <text>L-seryl-[protein] + ATP = O-phospho-L-seryl-[protein] + ADP + H(+)</text>
        <dbReference type="Rhea" id="RHEA:17989"/>
        <dbReference type="Rhea" id="RHEA-COMP:9863"/>
        <dbReference type="Rhea" id="RHEA-COMP:11604"/>
        <dbReference type="ChEBI" id="CHEBI:15378"/>
        <dbReference type="ChEBI" id="CHEBI:29999"/>
        <dbReference type="ChEBI" id="CHEBI:30616"/>
        <dbReference type="ChEBI" id="CHEBI:83421"/>
        <dbReference type="ChEBI" id="CHEBI:456216"/>
        <dbReference type="EC" id="2.7.11.1"/>
    </reaction>
</comment>
<keyword evidence="10" id="KW-0677">Repeat</keyword>
<comment type="subcellular location">
    <subcellularLocation>
        <location evidence="1">Cell membrane</location>
        <topology evidence="1">Single-pass membrane protein</topology>
    </subcellularLocation>
</comment>
<dbReference type="SMART" id="SM00369">
    <property type="entry name" value="LRR_TYP"/>
    <property type="match status" value="4"/>
</dbReference>
<sequence>MAVLISLSMVVLLALSGSATAATGSDDVVALLGIKASLDQNPLLANWVITGDPCAQPWYGVVNCTSGSPQRVTNLQLQNSGLSGTISPFLGNLTALTSLDMSSNRLTGPIPATIANLVNISRINLHSNKLTGTLQLFSKLRTLTYLNVGDNLLTGGVPPEFNNLTLMTYLSIGMNPIGGPIPDLSKLTKVIHIHFDNMNLTGPLPATLSALTSMIHLVVQNNQLSGTLPPSLSALTSVSLIQLDNNFFTGTLPASYSNLTSLIDFRAVNNQLSGPIDPSWLQLKNLRKLDLSYNDFSGVVPSGIGDMPSLIDLNLEHNSFSGAVPASVCYSPRMTTLRLNANLFSGALPASCYNMTSPPFQTAWFHDNQLTGDIPSSPDDSVGITAFGNSWCAGNAQLPACQVPPTLAAAPIAPSSAAAVPAPTSALQLPKGCSCPSGQVPQPYTLSTQLAPNGSVPCSCVSPSQFVINLPGVSFVELTPIRFQRLAASLAATLNLLPEQVTPEGACRASDQFCGVVCDSPLCHGTNSVFQLLPGTACLASRPNCTSLCKFPPCTGTTAAFQLLPVEGQQIPASYIQSLETRLTVMGANSWFSNKIDDDFVPYTLVIAQPPTTIIIQTKTSTSTIVIAVIGAVVGMGVLLAICAGLGLGLWWHRRRRQRLDANPWLRAEKSRWSTARPLREGSGVPLTQEASGSSGWHPTADTTSPWSGPRSATAEPFLNTELRTYSFAELEAATDDFSTERAIGSGGFGTVYRATFPDDSEVAVKRLSLESKQGEPEFLAEIGAISQRLKHPNLLRLMGYCSHGRDRLLVYELMRRGDLRGYLRDGRKEPMAFLDWETRLNIACDSTAGLQYLHEGFRPPVVHRDIKTSNILLDDDFRAKISDFGLAKLYPEDDATHITTKVQGTYGYLAPDYATTGLLNTKSDVYSMGVVFLELFAGVVAVSATTLNSDVNSFLVPWARRNSGKAGFWKEVMDPALEGQCPPKAAKIFAALAVGMSSHDPNARPTMSQVAYTLEMVKKECAANQGQPSLPRTAGSNGVVGTTSASGSGSRARKGDSYRPFEPQSGTWAEDSLTGGSSRTTGSEGTWVQMSESESLPEHSTLLRHGQGVTVVRPEVFQGNGR</sequence>
<evidence type="ECO:0000256" key="12">
    <source>
        <dbReference type="ARBA" id="ARBA00022777"/>
    </source>
</evidence>
<evidence type="ECO:0000259" key="24">
    <source>
        <dbReference type="PROSITE" id="PS50011"/>
    </source>
</evidence>
<dbReference type="Gene3D" id="1.10.510.10">
    <property type="entry name" value="Transferase(Phosphotransferase) domain 1"/>
    <property type="match status" value="1"/>
</dbReference>
<dbReference type="InterPro" id="IPR003591">
    <property type="entry name" value="Leu-rich_rpt_typical-subtyp"/>
</dbReference>
<dbReference type="FunFam" id="3.80.10.10:FF:000062">
    <property type="entry name" value="protein STRUBBELIG-RECEPTOR FAMILY 3"/>
    <property type="match status" value="1"/>
</dbReference>
<dbReference type="GO" id="GO:0004674">
    <property type="term" value="F:protein serine/threonine kinase activity"/>
    <property type="evidence" value="ECO:0000318"/>
    <property type="project" value="GO_Central"/>
</dbReference>
<evidence type="ECO:0000256" key="23">
    <source>
        <dbReference type="SAM" id="SignalP"/>
    </source>
</evidence>
<dbReference type="PANTHER" id="PTHR48006:SF102">
    <property type="entry name" value="LEUCINE-RICH REPEAT-CONTAINING PROTEIN DDB_G0281931-RELATED"/>
    <property type="match status" value="1"/>
</dbReference>
<feature type="transmembrane region" description="Helical" evidence="22">
    <location>
        <begin position="625"/>
        <end position="652"/>
    </location>
</feature>
<name>A0A1Y1HH93_KLENI</name>
<evidence type="ECO:0000313" key="26">
    <source>
        <dbReference type="Proteomes" id="UP000054558"/>
    </source>
</evidence>
<dbReference type="GO" id="GO:0005524">
    <property type="term" value="F:ATP binding"/>
    <property type="evidence" value="ECO:0007669"/>
    <property type="project" value="UniProtKB-UniRule"/>
</dbReference>
<dbReference type="InterPro" id="IPR017441">
    <property type="entry name" value="Protein_kinase_ATP_BS"/>
</dbReference>
<dbReference type="Pfam" id="PF00560">
    <property type="entry name" value="LRR_1"/>
    <property type="match status" value="2"/>
</dbReference>
<keyword evidence="8 22" id="KW-0812">Transmembrane</keyword>
<dbReference type="PROSITE" id="PS50011">
    <property type="entry name" value="PROTEIN_KINASE_DOM"/>
    <property type="match status" value="1"/>
</dbReference>
<dbReference type="OMA" id="TSSHWIF"/>
<dbReference type="EC" id="2.7.11.1" evidence="3"/>
<evidence type="ECO:0000256" key="16">
    <source>
        <dbReference type="ARBA" id="ARBA00023157"/>
    </source>
</evidence>
<keyword evidence="7" id="KW-0808">Transferase</keyword>
<keyword evidence="15 22" id="KW-0472">Membrane</keyword>
<evidence type="ECO:0000256" key="11">
    <source>
        <dbReference type="ARBA" id="ARBA00022741"/>
    </source>
</evidence>
<dbReference type="SMART" id="SM00220">
    <property type="entry name" value="S_TKc"/>
    <property type="match status" value="1"/>
</dbReference>
<feature type="signal peptide" evidence="23">
    <location>
        <begin position="1"/>
        <end position="21"/>
    </location>
</feature>
<dbReference type="FunFam" id="3.30.200.20:FF:000466">
    <property type="entry name" value="Putative LRR receptor-like serine/threonine-protein kinase"/>
    <property type="match status" value="1"/>
</dbReference>
<dbReference type="GO" id="GO:0005886">
    <property type="term" value="C:plasma membrane"/>
    <property type="evidence" value="ECO:0007669"/>
    <property type="project" value="UniProtKB-SubCell"/>
</dbReference>
<evidence type="ECO:0000256" key="19">
    <source>
        <dbReference type="ARBA" id="ARBA00048679"/>
    </source>
</evidence>
<dbReference type="FunFam" id="1.10.510.10:FF:000468">
    <property type="entry name" value="PTI1-like tyrosine-protein kinase 3"/>
    <property type="match status" value="1"/>
</dbReference>
<evidence type="ECO:0000256" key="6">
    <source>
        <dbReference type="ARBA" id="ARBA00022614"/>
    </source>
</evidence>
<feature type="compositionally biased region" description="Low complexity" evidence="21">
    <location>
        <begin position="1036"/>
        <end position="1051"/>
    </location>
</feature>
<keyword evidence="26" id="KW-1185">Reference proteome</keyword>
<feature type="compositionally biased region" description="Low complexity" evidence="21">
    <location>
        <begin position="1073"/>
        <end position="1087"/>
    </location>
</feature>
<organism evidence="25 26">
    <name type="scientific">Klebsormidium nitens</name>
    <name type="common">Green alga</name>
    <name type="synonym">Ulothrix nitens</name>
    <dbReference type="NCBI Taxonomy" id="105231"/>
    <lineage>
        <taxon>Eukaryota</taxon>
        <taxon>Viridiplantae</taxon>
        <taxon>Streptophyta</taxon>
        <taxon>Klebsormidiophyceae</taxon>
        <taxon>Klebsormidiales</taxon>
        <taxon>Klebsormidiaceae</taxon>
        <taxon>Klebsormidium</taxon>
    </lineage>
</organism>
<dbReference type="CDD" id="cd14066">
    <property type="entry name" value="STKc_IRAK"/>
    <property type="match status" value="1"/>
</dbReference>
<keyword evidence="14 22" id="KW-1133">Transmembrane helix</keyword>
<dbReference type="Gene3D" id="3.30.200.20">
    <property type="entry name" value="Phosphorylase Kinase, domain 1"/>
    <property type="match status" value="1"/>
</dbReference>
<keyword evidence="4" id="KW-1003">Cell membrane</keyword>
<dbReference type="Proteomes" id="UP000054558">
    <property type="component" value="Unassembled WGS sequence"/>
</dbReference>
<evidence type="ECO:0000313" key="25">
    <source>
        <dbReference type="EMBL" id="GAQ77805.1"/>
    </source>
</evidence>